<protein>
    <submittedName>
        <fullName evidence="4">Neuroguidin</fullName>
    </submittedName>
</protein>
<dbReference type="STRING" id="131310.A0A0N4ZUK5"/>
<keyword evidence="3" id="KW-1185">Reference proteome</keyword>
<dbReference type="InterPro" id="IPR007146">
    <property type="entry name" value="Sas10/Utp3/C1D"/>
</dbReference>
<evidence type="ECO:0000313" key="4">
    <source>
        <dbReference type="WBParaSite" id="PTRK_0001226800.1"/>
    </source>
</evidence>
<reference evidence="4" key="1">
    <citation type="submission" date="2017-02" db="UniProtKB">
        <authorList>
            <consortium name="WormBaseParasite"/>
        </authorList>
    </citation>
    <scope>IDENTIFICATION</scope>
</reference>
<dbReference type="PANTHER" id="PTHR13237">
    <property type="entry name" value="SOMETHING ABOUT SILENCING PROTEIN 10-RELATED"/>
    <property type="match status" value="1"/>
</dbReference>
<sequence>MTEEDSIRYEEISKECLSTSEELLEAVKVFSDEIKNPLPVDGISLLDLKNHDMTLYLCEMLHLMTLMSNGDSIQNNEAVDRLIYLRVILERIRPIENKMRSQIDSLLTSKDTTNKEVSMKARPNMLVLSDDSEESEVEEGETKKYKAPKIMPTKMIDEDEDKNERALQKAKKRALQSSLLSDLRAQYSNAPEEIVDKYDDEKLLQRQKRIERFENENFRRITGKKAASLRQDKQSDALDKLLEFGDYMGAKEGPKTRKRKGRLPTKKNKKKRF</sequence>
<accession>A0A0N4ZUK5</accession>
<organism evidence="3 4">
    <name type="scientific">Parastrongyloides trichosuri</name>
    <name type="common">Possum-specific nematode worm</name>
    <dbReference type="NCBI Taxonomy" id="131310"/>
    <lineage>
        <taxon>Eukaryota</taxon>
        <taxon>Metazoa</taxon>
        <taxon>Ecdysozoa</taxon>
        <taxon>Nematoda</taxon>
        <taxon>Chromadorea</taxon>
        <taxon>Rhabditida</taxon>
        <taxon>Tylenchina</taxon>
        <taxon>Panagrolaimomorpha</taxon>
        <taxon>Strongyloidoidea</taxon>
        <taxon>Strongyloididae</taxon>
        <taxon>Parastrongyloides</taxon>
    </lineage>
</organism>
<dbReference type="Proteomes" id="UP000038045">
    <property type="component" value="Unplaced"/>
</dbReference>
<feature type="compositionally biased region" description="Basic residues" evidence="2">
    <location>
        <begin position="256"/>
        <end position="273"/>
    </location>
</feature>
<dbReference type="Pfam" id="PF04000">
    <property type="entry name" value="Sas10_Utp3"/>
    <property type="match status" value="1"/>
</dbReference>
<dbReference type="AlphaFoldDB" id="A0A0N4ZUK5"/>
<evidence type="ECO:0000256" key="2">
    <source>
        <dbReference type="SAM" id="MobiDB-lite"/>
    </source>
</evidence>
<dbReference type="WBParaSite" id="PTRK_0001226800.1">
    <property type="protein sequence ID" value="PTRK_0001226800.1"/>
    <property type="gene ID" value="PTRK_0001226800"/>
</dbReference>
<dbReference type="PANTHER" id="PTHR13237:SF9">
    <property type="entry name" value="NEUROGUIDIN"/>
    <property type="match status" value="1"/>
</dbReference>
<evidence type="ECO:0000256" key="1">
    <source>
        <dbReference type="ARBA" id="ARBA00010979"/>
    </source>
</evidence>
<proteinExistence type="inferred from homology"/>
<comment type="similarity">
    <text evidence="1">Belongs to the SAS10 family.</text>
</comment>
<evidence type="ECO:0000313" key="3">
    <source>
        <dbReference type="Proteomes" id="UP000038045"/>
    </source>
</evidence>
<dbReference type="GO" id="GO:0000462">
    <property type="term" value="P:maturation of SSU-rRNA from tricistronic rRNA transcript (SSU-rRNA, 5.8S rRNA, LSU-rRNA)"/>
    <property type="evidence" value="ECO:0007669"/>
    <property type="project" value="TreeGrafter"/>
</dbReference>
<name>A0A0N4ZUK5_PARTI</name>
<dbReference type="GO" id="GO:0032040">
    <property type="term" value="C:small-subunit processome"/>
    <property type="evidence" value="ECO:0007669"/>
    <property type="project" value="TreeGrafter"/>
</dbReference>
<feature type="region of interest" description="Disordered" evidence="2">
    <location>
        <begin position="248"/>
        <end position="273"/>
    </location>
</feature>